<evidence type="ECO:0000256" key="2">
    <source>
        <dbReference type="ARBA" id="ARBA00023150"/>
    </source>
</evidence>
<dbReference type="InterPro" id="IPR008284">
    <property type="entry name" value="MoCF_biosynth_CS"/>
</dbReference>
<evidence type="ECO:0000313" key="5">
    <source>
        <dbReference type="Proteomes" id="UP000553209"/>
    </source>
</evidence>
<dbReference type="EMBL" id="JAAXPG010000042">
    <property type="protein sequence ID" value="NKZ01712.1"/>
    <property type="molecule type" value="Genomic_DNA"/>
</dbReference>
<dbReference type="Pfam" id="PF00994">
    <property type="entry name" value="MoCF_biosynth"/>
    <property type="match status" value="1"/>
</dbReference>
<feature type="domain" description="MoaB/Mog" evidence="3">
    <location>
        <begin position="13"/>
        <end position="160"/>
    </location>
</feature>
<comment type="caution">
    <text evidence="4">The sequence shown here is derived from an EMBL/GenBank/DDBJ whole genome shotgun (WGS) entry which is preliminary data.</text>
</comment>
<dbReference type="SMART" id="SM00852">
    <property type="entry name" value="MoCF_biosynth"/>
    <property type="match status" value="1"/>
</dbReference>
<dbReference type="SUPFAM" id="SSF53218">
    <property type="entry name" value="Molybdenum cofactor biosynthesis proteins"/>
    <property type="match status" value="1"/>
</dbReference>
<dbReference type="PANTHER" id="PTHR43764">
    <property type="entry name" value="MOLYBDENUM COFACTOR BIOSYNTHESIS"/>
    <property type="match status" value="1"/>
</dbReference>
<evidence type="ECO:0000313" key="4">
    <source>
        <dbReference type="EMBL" id="NKZ01712.1"/>
    </source>
</evidence>
<organism evidence="4 5">
    <name type="scientific">Nocardiopsis alborubida</name>
    <dbReference type="NCBI Taxonomy" id="146802"/>
    <lineage>
        <taxon>Bacteria</taxon>
        <taxon>Bacillati</taxon>
        <taxon>Actinomycetota</taxon>
        <taxon>Actinomycetes</taxon>
        <taxon>Streptosporangiales</taxon>
        <taxon>Nocardiopsidaceae</taxon>
        <taxon>Nocardiopsis</taxon>
    </lineage>
</organism>
<dbReference type="GO" id="GO:0006777">
    <property type="term" value="P:Mo-molybdopterin cofactor biosynthetic process"/>
    <property type="evidence" value="ECO:0007669"/>
    <property type="project" value="UniProtKB-KW"/>
</dbReference>
<name>A0A7X6RTW0_9ACTN</name>
<reference evidence="4 5" key="1">
    <citation type="submission" date="2020-04" db="EMBL/GenBank/DDBJ databases">
        <title>MicrobeNet Type strains.</title>
        <authorList>
            <person name="Nicholson A.C."/>
        </authorList>
    </citation>
    <scope>NUCLEOTIDE SEQUENCE [LARGE SCALE GENOMIC DNA]</scope>
    <source>
        <strain evidence="4 5">ATCC 23612</strain>
    </source>
</reference>
<accession>A0A7X6RTW0</accession>
<dbReference type="Proteomes" id="UP000553209">
    <property type="component" value="Unassembled WGS sequence"/>
</dbReference>
<comment type="pathway">
    <text evidence="1">Cofactor biosynthesis; molybdopterin biosynthesis.</text>
</comment>
<keyword evidence="5" id="KW-1185">Reference proteome</keyword>
<sequence>MVTEAGPPVIRVAVVTASNRAAAGVYPDRSGPVVAEGLRGIGCAVVGPWVVPDGEPVAQAIGRALDERLDAVVTTGGTGLTPHDHTPEATRALLSYEIPGIAEALRAAGRDKGVPTAILSRGLAGVAERAGHRMLVVNLPGSRGGAADGMEVLAPVLRHAVDQLRGGDHARSE</sequence>
<dbReference type="InterPro" id="IPR001453">
    <property type="entry name" value="MoaB/Mog_dom"/>
</dbReference>
<dbReference type="PANTHER" id="PTHR43764:SF1">
    <property type="entry name" value="MOLYBDOPTERIN MOLYBDOTRANSFERASE"/>
    <property type="match status" value="1"/>
</dbReference>
<evidence type="ECO:0000256" key="1">
    <source>
        <dbReference type="ARBA" id="ARBA00005046"/>
    </source>
</evidence>
<keyword evidence="2" id="KW-0501">Molybdenum cofactor biosynthesis</keyword>
<protein>
    <submittedName>
        <fullName evidence="4">MogA/MoaB family molybdenum cofactor biosynthesis protein</fullName>
    </submittedName>
</protein>
<dbReference type="NCBIfam" id="TIGR00177">
    <property type="entry name" value="molyb_syn"/>
    <property type="match status" value="1"/>
</dbReference>
<evidence type="ECO:0000259" key="3">
    <source>
        <dbReference type="SMART" id="SM00852"/>
    </source>
</evidence>
<dbReference type="InterPro" id="IPR051920">
    <property type="entry name" value="MPT_Adenylyltrnsfr/MoaC-Rel"/>
</dbReference>
<dbReference type="InterPro" id="IPR036425">
    <property type="entry name" value="MoaB/Mog-like_dom_sf"/>
</dbReference>
<dbReference type="PROSITE" id="PS01078">
    <property type="entry name" value="MOCF_BIOSYNTHESIS_1"/>
    <property type="match status" value="1"/>
</dbReference>
<dbReference type="AlphaFoldDB" id="A0A7X6RTW0"/>
<dbReference type="CDD" id="cd00886">
    <property type="entry name" value="MogA_MoaB"/>
    <property type="match status" value="1"/>
</dbReference>
<dbReference type="UniPathway" id="UPA00344"/>
<proteinExistence type="predicted"/>
<gene>
    <name evidence="4" type="ORF">HGB44_29190</name>
</gene>
<dbReference type="Gene3D" id="3.40.980.10">
    <property type="entry name" value="MoaB/Mog-like domain"/>
    <property type="match status" value="1"/>
</dbReference>